<dbReference type="PANTHER" id="PTHR31987">
    <property type="entry name" value="GLUTAMINASE A-RELATED"/>
    <property type="match status" value="1"/>
</dbReference>
<dbReference type="PROSITE" id="PS50861">
    <property type="entry name" value="AA_TRNA_LIGASE_II_GLYAB"/>
    <property type="match status" value="1"/>
</dbReference>
<organism evidence="5 6">
    <name type="scientific">Lactarius akahatsu</name>
    <dbReference type="NCBI Taxonomy" id="416441"/>
    <lineage>
        <taxon>Eukaryota</taxon>
        <taxon>Fungi</taxon>
        <taxon>Dikarya</taxon>
        <taxon>Basidiomycota</taxon>
        <taxon>Agaricomycotina</taxon>
        <taxon>Agaricomycetes</taxon>
        <taxon>Russulales</taxon>
        <taxon>Russulaceae</taxon>
        <taxon>Lactarius</taxon>
    </lineage>
</organism>
<dbReference type="AlphaFoldDB" id="A0AAD4QDG8"/>
<dbReference type="GO" id="GO:0005524">
    <property type="term" value="F:ATP binding"/>
    <property type="evidence" value="ECO:0007669"/>
    <property type="project" value="InterPro"/>
</dbReference>
<evidence type="ECO:0000259" key="3">
    <source>
        <dbReference type="Pfam" id="PF16335"/>
    </source>
</evidence>
<dbReference type="GO" id="GO:0004820">
    <property type="term" value="F:glycine-tRNA ligase activity"/>
    <property type="evidence" value="ECO:0007669"/>
    <property type="project" value="InterPro"/>
</dbReference>
<evidence type="ECO:0000259" key="4">
    <source>
        <dbReference type="Pfam" id="PF17168"/>
    </source>
</evidence>
<gene>
    <name evidence="5" type="ORF">EDB92DRAFT_1945979</name>
</gene>
<dbReference type="GO" id="GO:0006426">
    <property type="term" value="P:glycyl-tRNA aminoacylation"/>
    <property type="evidence" value="ECO:0007669"/>
    <property type="project" value="InterPro"/>
</dbReference>
<keyword evidence="1" id="KW-0812">Transmembrane</keyword>
<keyword evidence="1" id="KW-0472">Membrane</keyword>
<dbReference type="Pfam" id="PF16335">
    <property type="entry name" value="GtaA_6_Hairpin"/>
    <property type="match status" value="1"/>
</dbReference>
<dbReference type="Proteomes" id="UP001201163">
    <property type="component" value="Unassembled WGS sequence"/>
</dbReference>
<dbReference type="InterPro" id="IPR052743">
    <property type="entry name" value="Glutaminase_GtaA"/>
</dbReference>
<dbReference type="Pfam" id="PF17168">
    <property type="entry name" value="DUF5127"/>
    <property type="match status" value="1"/>
</dbReference>
<dbReference type="InterPro" id="IPR032514">
    <property type="entry name" value="GtaA_central"/>
</dbReference>
<feature type="chain" id="PRO_5042139596" evidence="2">
    <location>
        <begin position="25"/>
        <end position="821"/>
    </location>
</feature>
<comment type="caution">
    <text evidence="5">The sequence shown here is derived from an EMBL/GenBank/DDBJ whole genome shotgun (WGS) entry which is preliminary data.</text>
</comment>
<protein>
    <submittedName>
        <fullName evidence="5">Uncharacterized protein</fullName>
    </submittedName>
</protein>
<dbReference type="PANTHER" id="PTHR31987:SF1">
    <property type="entry name" value="GLUTAMINASE A"/>
    <property type="match status" value="1"/>
</dbReference>
<proteinExistence type="predicted"/>
<accession>A0AAD4QDG8</accession>
<evidence type="ECO:0000313" key="5">
    <source>
        <dbReference type="EMBL" id="KAH8991181.1"/>
    </source>
</evidence>
<name>A0AAD4QDG8_9AGAM</name>
<feature type="transmembrane region" description="Helical" evidence="1">
    <location>
        <begin position="732"/>
        <end position="753"/>
    </location>
</feature>
<dbReference type="EMBL" id="JAKELL010000027">
    <property type="protein sequence ID" value="KAH8991181.1"/>
    <property type="molecule type" value="Genomic_DNA"/>
</dbReference>
<keyword evidence="6" id="KW-1185">Reference proteome</keyword>
<keyword evidence="1" id="KW-1133">Transmembrane helix</keyword>
<feature type="signal peptide" evidence="2">
    <location>
        <begin position="1"/>
        <end position="24"/>
    </location>
</feature>
<sequence length="821" mass="89552">MRISSYVSISVAALFTFFPPTSVAQSAIELDSQLPLEVRSPYFNFWTRPYSPSGILNSTDFFFTQTFAGRTALIRIDGVTHSIFGQLPLADQTNFTGSFITATRTSFTFQIGPVQLIATFFSPIEPGDWVRQSIPFTYLHFDIEATDGKAHDVQLYVHVLSGEFFLADQTQSITWSTSSTGLSVYEMAQSQIQQPFSENSQGQPTWGQFYFATAVNDDVTYNVGPPDTLVGNFSAQGRLGPVPGTTSPIEGTTNVSTAFALSRNLGGVSNASAVFVIGFVQDPAVQYVGPTGISQRRHPYFRTKYPNTADLIDGFIGDFEDAWTRMLELESKIVIDTAGLPGDYYSTILSYATRLVFSSTVLTVGEAPNGTLDPTDVMMFMKNTGTLSSTNRVNPVEVLYDAFPMFMYFDPTLGGPLLEPLLRYQSSQYYTQPFAALDAGSSYPNTTFSSSTHQQGIEQTANMLIMMYAYARSSGNGTSIQTYYPLLTNWTDYLVDTTLYTANQQSADLLSVNNQTNLAIKGIIAIKAMSMMAAAMSKSTDYSATANAYYTTWRSLALGSDQHVLAQYQNESSWSIGHNMFADHWLKTGFISSAILDAHSNFLRQLNITAAPLTFSIAGIGIPLDSLRPNNITYSVCVRANLSVGLAPGSNMFAAGFGDKTLQRIIFSGVESHPLENDVSVIANATLALWSASPDLGSAYAPLVLTVPLKSISTNAGSSTLASHGSSAARKLGLALGCSLFAALLVIFAVLVYRRRMRLGAARLYATRRGHKRHRSMAPTESESGGGMMKLDFIPSFGASSKSVRARREPGWKNLEDYEYD</sequence>
<feature type="domain" description="Glutaminase A central" evidence="3">
    <location>
        <begin position="342"/>
        <end position="606"/>
    </location>
</feature>
<feature type="domain" description="Glutaminase A N-terminal" evidence="4">
    <location>
        <begin position="103"/>
        <end position="333"/>
    </location>
</feature>
<dbReference type="GO" id="GO:0005737">
    <property type="term" value="C:cytoplasm"/>
    <property type="evidence" value="ECO:0007669"/>
    <property type="project" value="InterPro"/>
</dbReference>
<dbReference type="InterPro" id="IPR006194">
    <property type="entry name" value="Gly-tRNA-synth_heterodimer"/>
</dbReference>
<evidence type="ECO:0000313" key="6">
    <source>
        <dbReference type="Proteomes" id="UP001201163"/>
    </source>
</evidence>
<dbReference type="InterPro" id="IPR033433">
    <property type="entry name" value="GtaA_N"/>
</dbReference>
<evidence type="ECO:0000256" key="2">
    <source>
        <dbReference type="SAM" id="SignalP"/>
    </source>
</evidence>
<reference evidence="5" key="1">
    <citation type="submission" date="2022-01" db="EMBL/GenBank/DDBJ databases">
        <title>Comparative genomics reveals a dynamic genome evolution in the ectomycorrhizal milk-cap (Lactarius) mushrooms.</title>
        <authorList>
            <consortium name="DOE Joint Genome Institute"/>
            <person name="Lebreton A."/>
            <person name="Tang N."/>
            <person name="Kuo A."/>
            <person name="LaButti K."/>
            <person name="Drula E."/>
            <person name="Barry K."/>
            <person name="Clum A."/>
            <person name="Lipzen A."/>
            <person name="Mousain D."/>
            <person name="Ng V."/>
            <person name="Wang R."/>
            <person name="Wang X."/>
            <person name="Dai Y."/>
            <person name="Henrissat B."/>
            <person name="Grigoriev I.V."/>
            <person name="Guerin-Laguette A."/>
            <person name="Yu F."/>
            <person name="Martin F.M."/>
        </authorList>
    </citation>
    <scope>NUCLEOTIDE SEQUENCE</scope>
    <source>
        <strain evidence="5">QP</strain>
    </source>
</reference>
<keyword evidence="2" id="KW-0732">Signal</keyword>
<evidence type="ECO:0000256" key="1">
    <source>
        <dbReference type="SAM" id="Phobius"/>
    </source>
</evidence>